<name>A0A7C3PT34_DICTH</name>
<dbReference type="Pfam" id="PF12833">
    <property type="entry name" value="HTH_18"/>
    <property type="match status" value="1"/>
</dbReference>
<keyword evidence="2" id="KW-0238">DNA-binding</keyword>
<dbReference type="InterPro" id="IPR020449">
    <property type="entry name" value="Tscrpt_reg_AraC-type_HTH"/>
</dbReference>
<dbReference type="InterPro" id="IPR037923">
    <property type="entry name" value="HTH-like"/>
</dbReference>
<accession>A0A7C3PT34</accession>
<evidence type="ECO:0000256" key="1">
    <source>
        <dbReference type="ARBA" id="ARBA00023015"/>
    </source>
</evidence>
<dbReference type="SUPFAM" id="SSF51215">
    <property type="entry name" value="Regulatory protein AraC"/>
    <property type="match status" value="1"/>
</dbReference>
<dbReference type="InterPro" id="IPR003313">
    <property type="entry name" value="AraC-bd"/>
</dbReference>
<dbReference type="PANTHER" id="PTHR43280:SF28">
    <property type="entry name" value="HTH-TYPE TRANSCRIPTIONAL ACTIVATOR RHAS"/>
    <property type="match status" value="1"/>
</dbReference>
<dbReference type="RefSeq" id="WP_149122554.1">
    <property type="nucleotide sequence ID" value="NZ_VTFL01000001.1"/>
</dbReference>
<dbReference type="GO" id="GO:0043565">
    <property type="term" value="F:sequence-specific DNA binding"/>
    <property type="evidence" value="ECO:0007669"/>
    <property type="project" value="InterPro"/>
</dbReference>
<dbReference type="AlphaFoldDB" id="A0A7C3PT34"/>
<evidence type="ECO:0000313" key="5">
    <source>
        <dbReference type="EMBL" id="HGK23287.1"/>
    </source>
</evidence>
<dbReference type="PRINTS" id="PR00032">
    <property type="entry name" value="HTHARAC"/>
</dbReference>
<dbReference type="SMART" id="SM00342">
    <property type="entry name" value="HTH_ARAC"/>
    <property type="match status" value="1"/>
</dbReference>
<keyword evidence="1" id="KW-0805">Transcription regulation</keyword>
<dbReference type="PANTHER" id="PTHR43280">
    <property type="entry name" value="ARAC-FAMILY TRANSCRIPTIONAL REGULATOR"/>
    <property type="match status" value="1"/>
</dbReference>
<keyword evidence="3" id="KW-0804">Transcription</keyword>
<reference evidence="5" key="1">
    <citation type="journal article" date="2020" name="mSystems">
        <title>Genome- and Community-Level Interaction Insights into Carbon Utilization and Element Cycling Functions of Hydrothermarchaeota in Hydrothermal Sediment.</title>
        <authorList>
            <person name="Zhou Z."/>
            <person name="Liu Y."/>
            <person name="Xu W."/>
            <person name="Pan J."/>
            <person name="Luo Z.H."/>
            <person name="Li M."/>
        </authorList>
    </citation>
    <scope>NUCLEOTIDE SEQUENCE [LARGE SCALE GENOMIC DNA]</scope>
    <source>
        <strain evidence="5">SpSt-70</strain>
    </source>
</reference>
<dbReference type="CDD" id="cd02208">
    <property type="entry name" value="cupin_RmlC-like"/>
    <property type="match status" value="1"/>
</dbReference>
<dbReference type="Gene3D" id="2.60.120.10">
    <property type="entry name" value="Jelly Rolls"/>
    <property type="match status" value="1"/>
</dbReference>
<dbReference type="Gene3D" id="1.10.10.60">
    <property type="entry name" value="Homeodomain-like"/>
    <property type="match status" value="2"/>
</dbReference>
<sequence>MRVRKKELIESDVSHGTPDFPLFVHEDIFVYRNGVVNPHWHNEFEILYMERGIGKFYVDGYEYKLNEGEYLFVNSGSIHSGLEMIKRSIGYAIVFDLRLLYSEEPDYCKHEYFLPLINKRYHIPSNLNDEHIRNDICRIIEVFKEKSYGYELYIKSLLFDIFWRVFKYYAERRDQNGRIGYKIERIKDVLNYINQNYNKNLSLDELSRQVDMSKFYLCRLFKESLRMSPVEYINKVRVDKAMELLINTDMSVSEIAFECGFDNISYFIKVFKKYMHTTPLKFRKQNF</sequence>
<dbReference type="InterPro" id="IPR018060">
    <property type="entry name" value="HTH_AraC"/>
</dbReference>
<dbReference type="GO" id="GO:0003700">
    <property type="term" value="F:DNA-binding transcription factor activity"/>
    <property type="evidence" value="ECO:0007669"/>
    <property type="project" value="InterPro"/>
</dbReference>
<dbReference type="InterPro" id="IPR009057">
    <property type="entry name" value="Homeodomain-like_sf"/>
</dbReference>
<evidence type="ECO:0000256" key="3">
    <source>
        <dbReference type="ARBA" id="ARBA00023163"/>
    </source>
</evidence>
<feature type="domain" description="HTH araC/xylS-type" evidence="4">
    <location>
        <begin position="187"/>
        <end position="285"/>
    </location>
</feature>
<dbReference type="EMBL" id="DTDV01000007">
    <property type="protein sequence ID" value="HGK23287.1"/>
    <property type="molecule type" value="Genomic_DNA"/>
</dbReference>
<gene>
    <name evidence="5" type="ORF">ENU78_02385</name>
</gene>
<protein>
    <submittedName>
        <fullName evidence="5">Helix-turn-helix domain-containing protein</fullName>
    </submittedName>
</protein>
<dbReference type="SUPFAM" id="SSF46689">
    <property type="entry name" value="Homeodomain-like"/>
    <property type="match status" value="2"/>
</dbReference>
<comment type="caution">
    <text evidence="5">The sequence shown here is derived from an EMBL/GenBank/DDBJ whole genome shotgun (WGS) entry which is preliminary data.</text>
</comment>
<dbReference type="PROSITE" id="PS01124">
    <property type="entry name" value="HTH_ARAC_FAMILY_2"/>
    <property type="match status" value="1"/>
</dbReference>
<dbReference type="InterPro" id="IPR014710">
    <property type="entry name" value="RmlC-like_jellyroll"/>
</dbReference>
<evidence type="ECO:0000259" key="4">
    <source>
        <dbReference type="PROSITE" id="PS01124"/>
    </source>
</evidence>
<evidence type="ECO:0000256" key="2">
    <source>
        <dbReference type="ARBA" id="ARBA00023125"/>
    </source>
</evidence>
<proteinExistence type="predicted"/>
<dbReference type="Pfam" id="PF02311">
    <property type="entry name" value="AraC_binding"/>
    <property type="match status" value="1"/>
</dbReference>
<organism evidence="5">
    <name type="scientific">Dictyoglomus thermophilum</name>
    <dbReference type="NCBI Taxonomy" id="14"/>
    <lineage>
        <taxon>Bacteria</taxon>
        <taxon>Pseudomonadati</taxon>
        <taxon>Dictyoglomota</taxon>
        <taxon>Dictyoglomia</taxon>
        <taxon>Dictyoglomales</taxon>
        <taxon>Dictyoglomaceae</taxon>
        <taxon>Dictyoglomus</taxon>
    </lineage>
</organism>